<keyword evidence="2" id="KW-1185">Reference proteome</keyword>
<dbReference type="AlphaFoldDB" id="A0A5E4R6Q5"/>
<proteinExistence type="predicted"/>
<name>A0A5E4R6Q5_9NEOP</name>
<evidence type="ECO:0000313" key="2">
    <source>
        <dbReference type="Proteomes" id="UP000324832"/>
    </source>
</evidence>
<gene>
    <name evidence="1" type="ORF">LSINAPIS_LOCUS15159</name>
</gene>
<accession>A0A5E4R6Q5</accession>
<sequence>MWLTRYLKKRKDAKEKDIPVESLTVGFQKNRQVFNDDQKPVVTTATNCLAFLKDMIFKLKFKYSLSSILNYGLFISRCKGFFGSNIKLWDTVSSVEDFEPPYHQEFYENKCL</sequence>
<reference evidence="1 2" key="1">
    <citation type="submission" date="2017-07" db="EMBL/GenBank/DDBJ databases">
        <authorList>
            <person name="Talla V."/>
            <person name="Backstrom N."/>
        </authorList>
    </citation>
    <scope>NUCLEOTIDE SEQUENCE [LARGE SCALE GENOMIC DNA]</scope>
</reference>
<organism evidence="1 2">
    <name type="scientific">Leptidea sinapis</name>
    <dbReference type="NCBI Taxonomy" id="189913"/>
    <lineage>
        <taxon>Eukaryota</taxon>
        <taxon>Metazoa</taxon>
        <taxon>Ecdysozoa</taxon>
        <taxon>Arthropoda</taxon>
        <taxon>Hexapoda</taxon>
        <taxon>Insecta</taxon>
        <taxon>Pterygota</taxon>
        <taxon>Neoptera</taxon>
        <taxon>Endopterygota</taxon>
        <taxon>Lepidoptera</taxon>
        <taxon>Glossata</taxon>
        <taxon>Ditrysia</taxon>
        <taxon>Papilionoidea</taxon>
        <taxon>Pieridae</taxon>
        <taxon>Dismorphiinae</taxon>
        <taxon>Leptidea</taxon>
    </lineage>
</organism>
<protein>
    <submittedName>
        <fullName evidence="1">Uncharacterized protein</fullName>
    </submittedName>
</protein>
<evidence type="ECO:0000313" key="1">
    <source>
        <dbReference type="EMBL" id="VVD05667.1"/>
    </source>
</evidence>
<dbReference type="Proteomes" id="UP000324832">
    <property type="component" value="Unassembled WGS sequence"/>
</dbReference>
<dbReference type="EMBL" id="FZQP02007003">
    <property type="protein sequence ID" value="VVD05667.1"/>
    <property type="molecule type" value="Genomic_DNA"/>
</dbReference>